<dbReference type="InterPro" id="IPR032710">
    <property type="entry name" value="NTF2-like_dom_sf"/>
</dbReference>
<sequence length="130" mass="15268">MLALTLLLMLIPICTYIADCLGSKPYFGQAKLRIFINAMFDTFASINTRFWNPRIHQNKAQIDWQFDTVSYNGIKVTFQGIEEFVFNENGKIFTAIAHWEPNDVAKQLWPRQFRQRMATRGYPFIKPNRT</sequence>
<evidence type="ECO:0000313" key="1">
    <source>
        <dbReference type="EMBL" id="KAF3885672.1"/>
    </source>
</evidence>
<dbReference type="EMBL" id="JHEG04000001">
    <property type="protein sequence ID" value="KAF3885672.1"/>
    <property type="molecule type" value="Genomic_DNA"/>
</dbReference>
<dbReference type="Gene3D" id="3.10.450.50">
    <property type="match status" value="1"/>
</dbReference>
<comment type="caution">
    <text evidence="1">The sequence shown here is derived from an EMBL/GenBank/DDBJ whole genome shotgun (WGS) entry which is preliminary data.</text>
</comment>
<reference evidence="1" key="2">
    <citation type="submission" date="2019-11" db="EMBL/GenBank/DDBJ databases">
        <title>Improved Assembly of Tolypothrix boutellei genome.</title>
        <authorList>
            <person name="Sarangi A.N."/>
            <person name="Mukherjee M."/>
            <person name="Ghosh S."/>
            <person name="Singh D."/>
            <person name="Das A."/>
            <person name="Kant S."/>
            <person name="Prusty A."/>
            <person name="Tripathy S."/>
        </authorList>
    </citation>
    <scope>NUCLEOTIDE SEQUENCE</scope>
    <source>
        <strain evidence="1">VB521301</strain>
    </source>
</reference>
<dbReference type="Proteomes" id="UP000029738">
    <property type="component" value="Unassembled WGS sequence"/>
</dbReference>
<keyword evidence="2" id="KW-1185">Reference proteome</keyword>
<name>A0A8S9T272_9CYAN</name>
<protein>
    <submittedName>
        <fullName evidence="1">Uncharacterized protein</fullName>
    </submittedName>
</protein>
<reference evidence="1" key="1">
    <citation type="journal article" date="2015" name="Genome Announc.">
        <title>Draft Genome Sequence of Tolypothrix boutellei Strain VB521301.</title>
        <authorList>
            <person name="Chandrababunaidu M.M."/>
            <person name="Singh D."/>
            <person name="Sen D."/>
            <person name="Bhan S."/>
            <person name="Das S."/>
            <person name="Gupta A."/>
            <person name="Adhikary S.P."/>
            <person name="Tripathy S."/>
        </authorList>
    </citation>
    <scope>NUCLEOTIDE SEQUENCE</scope>
    <source>
        <strain evidence="1">VB521301</strain>
    </source>
</reference>
<proteinExistence type="predicted"/>
<organism evidence="1 2">
    <name type="scientific">Tolypothrix bouteillei VB521301</name>
    <dbReference type="NCBI Taxonomy" id="1479485"/>
    <lineage>
        <taxon>Bacteria</taxon>
        <taxon>Bacillati</taxon>
        <taxon>Cyanobacteriota</taxon>
        <taxon>Cyanophyceae</taxon>
        <taxon>Nostocales</taxon>
        <taxon>Tolypothrichaceae</taxon>
        <taxon>Tolypothrix</taxon>
    </lineage>
</organism>
<accession>A0A8S9T272</accession>
<evidence type="ECO:0000313" key="2">
    <source>
        <dbReference type="Proteomes" id="UP000029738"/>
    </source>
</evidence>
<dbReference type="SUPFAM" id="SSF54427">
    <property type="entry name" value="NTF2-like"/>
    <property type="match status" value="1"/>
</dbReference>
<dbReference type="AlphaFoldDB" id="A0A8S9T272"/>
<gene>
    <name evidence="1" type="ORF">DA73_0400009490</name>
</gene>